<dbReference type="EMBL" id="CP017839">
    <property type="protein sequence ID" value="APA98367.1"/>
    <property type="molecule type" value="Genomic_DNA"/>
</dbReference>
<dbReference type="Proteomes" id="UP000180166">
    <property type="component" value="Chromosome"/>
</dbReference>
<sequence>MTDAATTVTPEKSVTVNIARPWALRTAVVAATITAVLHTFAQATPIIDALMTHNATAESQQGLRMMWHGMSAIVWTYPVALLLLARMPAAVTRPALGYLALLNGAQAVLYLAAGLWTDGASGLKSLPQWIFHAVVAGLALSARPPRPPEFAQPPVRRHRWQRIVLWLSLIVGSLNAIVHTVLATSQGWPVALLDSDTPSPAKPSLYATWLFSCVVFIAVPATVAWSLRSDPAAARFIVRYTAALVATLAVSWSAAMVFGLGHDLTPIGPLSLTLLATLTALGTPPR</sequence>
<evidence type="ECO:0000313" key="5">
    <source>
        <dbReference type="Proteomes" id="UP000180166"/>
    </source>
</evidence>
<feature type="transmembrane region" description="Helical" evidence="1">
    <location>
        <begin position="22"/>
        <end position="41"/>
    </location>
</feature>
<feature type="transmembrane region" description="Helical" evidence="1">
    <location>
        <begin position="237"/>
        <end position="258"/>
    </location>
</feature>
<reference evidence="2 5" key="3">
    <citation type="submission" date="2016-10" db="EMBL/GenBank/DDBJ databases">
        <title>Genome sequence of Nocardia seriolae strain EM150506, isolated from Anguila japonica.</title>
        <authorList>
            <person name="Han H.-J."/>
        </authorList>
    </citation>
    <scope>NUCLEOTIDE SEQUENCE [LARGE SCALE GENOMIC DNA]</scope>
    <source>
        <strain evidence="2 5">EM150506</strain>
    </source>
</reference>
<evidence type="ECO:0000256" key="1">
    <source>
        <dbReference type="SAM" id="Phobius"/>
    </source>
</evidence>
<protein>
    <submittedName>
        <fullName evidence="3">Uncharacterized protein</fullName>
    </submittedName>
</protein>
<dbReference type="GeneID" id="93375194"/>
<evidence type="ECO:0000313" key="2">
    <source>
        <dbReference type="EMBL" id="APA98367.1"/>
    </source>
</evidence>
<keyword evidence="1" id="KW-0472">Membrane</keyword>
<dbReference type="Proteomes" id="UP000037179">
    <property type="component" value="Unassembled WGS sequence"/>
</dbReference>
<accession>A0A0B8NEC9</accession>
<dbReference type="AlphaFoldDB" id="A0A0B8NEC9"/>
<dbReference type="RefSeq" id="WP_096490596.1">
    <property type="nucleotide sequence ID" value="NZ_AP017900.1"/>
</dbReference>
<gene>
    <name evidence="2" type="ORF">NS506_04319</name>
    <name evidence="3" type="ORF">NSK11_contig00068-0043</name>
</gene>
<name>A0A0B8NEC9_9NOCA</name>
<proteinExistence type="predicted"/>
<feature type="transmembrane region" description="Helical" evidence="1">
    <location>
        <begin position="96"/>
        <end position="113"/>
    </location>
</feature>
<dbReference type="OrthoDB" id="9429701at2"/>
<reference evidence="4" key="1">
    <citation type="submission" date="2015-07" db="EMBL/GenBank/DDBJ databases">
        <title>Nocardia seriolae U-1 whole genome shotgun sequence.</title>
        <authorList>
            <person name="Imajoh M."/>
            <person name="Fukumoto Y."/>
            <person name="Sukeda M."/>
            <person name="Yamane J."/>
            <person name="Yamasaki K."/>
            <person name="Shimizu M."/>
            <person name="Ohnishi K."/>
            <person name="Oshima S."/>
        </authorList>
    </citation>
    <scope>NUCLEOTIDE SEQUENCE [LARGE SCALE GENOMIC DNA]</scope>
    <source>
        <strain evidence="4">U-1</strain>
    </source>
</reference>
<feature type="transmembrane region" description="Helical" evidence="1">
    <location>
        <begin position="205"/>
        <end position="225"/>
    </location>
</feature>
<evidence type="ECO:0000313" key="4">
    <source>
        <dbReference type="Proteomes" id="UP000037179"/>
    </source>
</evidence>
<feature type="transmembrane region" description="Helical" evidence="1">
    <location>
        <begin position="125"/>
        <end position="142"/>
    </location>
</feature>
<keyword evidence="4" id="KW-1185">Reference proteome</keyword>
<feature type="transmembrane region" description="Helical" evidence="1">
    <location>
        <begin position="65"/>
        <end position="84"/>
    </location>
</feature>
<keyword evidence="1" id="KW-1133">Transmembrane helix</keyword>
<reference evidence="3 4" key="2">
    <citation type="journal article" date="2016" name="Genome Announc.">
        <title>Draft Genome Sequence of Erythromycin- and Oxytetracycline-Sensitive Nocardia seriolae Strain U-1 (NBRC 110359).</title>
        <authorList>
            <person name="Imajoh M."/>
            <person name="Sukeda M."/>
            <person name="Shimizu M."/>
            <person name="Yamane J."/>
            <person name="Ohnishi K."/>
            <person name="Oshima S."/>
        </authorList>
    </citation>
    <scope>NUCLEOTIDE SEQUENCE [LARGE SCALE GENOMIC DNA]</scope>
    <source>
        <strain evidence="3 4">U-1</strain>
    </source>
</reference>
<organism evidence="3 4">
    <name type="scientific">Nocardia seriolae</name>
    <dbReference type="NCBI Taxonomy" id="37332"/>
    <lineage>
        <taxon>Bacteria</taxon>
        <taxon>Bacillati</taxon>
        <taxon>Actinomycetota</taxon>
        <taxon>Actinomycetes</taxon>
        <taxon>Mycobacteriales</taxon>
        <taxon>Nocardiaceae</taxon>
        <taxon>Nocardia</taxon>
    </lineage>
</organism>
<evidence type="ECO:0000313" key="3">
    <source>
        <dbReference type="EMBL" id="GAP29953.1"/>
    </source>
</evidence>
<dbReference type="KEGG" id="nsr:NS506_04319"/>
<keyword evidence="1" id="KW-0812">Transmembrane</keyword>
<feature type="transmembrane region" description="Helical" evidence="1">
    <location>
        <begin position="163"/>
        <end position="185"/>
    </location>
</feature>
<dbReference type="EMBL" id="BBYQ01000068">
    <property type="protein sequence ID" value="GAP29953.1"/>
    <property type="molecule type" value="Genomic_DNA"/>
</dbReference>